<sequence>MMVYLLKSSFCLMILFGIYKLFLEREKMPVFNRFYLLSALLFSLLVPLIAYDIFINAPPVSQPDPIRFKSIYSGFARNFSALPVETSASITSFLAVFYSVVSAVLMGRFLRNLAVLIKRIKHSPKRPLEGATLVSGLGPNLPYTFLHYIFVDQKAFQNPNLEPELLTHELAHVRQKHSFDLLLVELLLVFMWFNPLIIWLRKAIQLNHEFLADDAVNKHHQQVSRYQQLILSKVSGLPPALLTSSLTFQITKQRFLMMTKKTSRTKARIIQLSVLALSPILAFVFSAKTAAQVNKPKFTKPSVKAYLQPDQSKEELYKDVPVLFGWGYPKEGRKPKKYSELTQEEKKLVKIIPPDPKKSPTELQFEEWKNPNIFGIWLNGKRIKNEQLNKYSPTDIASFWGSYVHKNARRFGEHHYQFELMTNEYYAAYLKDYEKSPIMIIDRPIKN</sequence>
<evidence type="ECO:0000313" key="3">
    <source>
        <dbReference type="EMBL" id="MFD1140074.1"/>
    </source>
</evidence>
<feature type="transmembrane region" description="Helical" evidence="1">
    <location>
        <begin position="90"/>
        <end position="110"/>
    </location>
</feature>
<accession>A0ABW3Q3I5</accession>
<evidence type="ECO:0000256" key="1">
    <source>
        <dbReference type="SAM" id="Phobius"/>
    </source>
</evidence>
<dbReference type="InterPro" id="IPR052173">
    <property type="entry name" value="Beta-lactam_resp_regulator"/>
</dbReference>
<dbReference type="PANTHER" id="PTHR34978:SF3">
    <property type="entry name" value="SLR0241 PROTEIN"/>
    <property type="match status" value="1"/>
</dbReference>
<feature type="transmembrane region" description="Helical" evidence="1">
    <location>
        <begin position="230"/>
        <end position="248"/>
    </location>
</feature>
<dbReference type="Pfam" id="PF05569">
    <property type="entry name" value="Peptidase_M56"/>
    <property type="match status" value="1"/>
</dbReference>
<gene>
    <name evidence="3" type="ORF">ACFQ4C_03105</name>
</gene>
<organism evidence="3 4">
    <name type="scientific">Larkinella insperata</name>
    <dbReference type="NCBI Taxonomy" id="332158"/>
    <lineage>
        <taxon>Bacteria</taxon>
        <taxon>Pseudomonadati</taxon>
        <taxon>Bacteroidota</taxon>
        <taxon>Cytophagia</taxon>
        <taxon>Cytophagales</taxon>
        <taxon>Spirosomataceae</taxon>
        <taxon>Larkinella</taxon>
    </lineage>
</organism>
<evidence type="ECO:0000259" key="2">
    <source>
        <dbReference type="Pfam" id="PF05569"/>
    </source>
</evidence>
<keyword evidence="1" id="KW-0812">Transmembrane</keyword>
<comment type="caution">
    <text evidence="3">The sequence shown here is derived from an EMBL/GenBank/DDBJ whole genome shotgun (WGS) entry which is preliminary data.</text>
</comment>
<keyword evidence="1" id="KW-1133">Transmembrane helix</keyword>
<evidence type="ECO:0000313" key="4">
    <source>
        <dbReference type="Proteomes" id="UP001597116"/>
    </source>
</evidence>
<protein>
    <submittedName>
        <fullName evidence="3">M56 family metallopeptidase</fullName>
    </submittedName>
</protein>
<feature type="transmembrane region" description="Helical" evidence="1">
    <location>
        <begin position="34"/>
        <end position="55"/>
    </location>
</feature>
<dbReference type="InterPro" id="IPR008756">
    <property type="entry name" value="Peptidase_M56"/>
</dbReference>
<keyword evidence="4" id="KW-1185">Reference proteome</keyword>
<dbReference type="PANTHER" id="PTHR34978">
    <property type="entry name" value="POSSIBLE SENSOR-TRANSDUCER PROTEIN BLAR"/>
    <property type="match status" value="1"/>
</dbReference>
<feature type="transmembrane region" description="Helical" evidence="1">
    <location>
        <begin position="6"/>
        <end position="22"/>
    </location>
</feature>
<feature type="transmembrane region" description="Helical" evidence="1">
    <location>
        <begin position="269"/>
        <end position="287"/>
    </location>
</feature>
<feature type="domain" description="Peptidase M56" evidence="2">
    <location>
        <begin position="166"/>
        <end position="239"/>
    </location>
</feature>
<proteinExistence type="predicted"/>
<dbReference type="RefSeq" id="WP_379883888.1">
    <property type="nucleotide sequence ID" value="NZ_JBHTLP010000002.1"/>
</dbReference>
<name>A0ABW3Q3I5_9BACT</name>
<dbReference type="EMBL" id="JBHTLP010000002">
    <property type="protein sequence ID" value="MFD1140074.1"/>
    <property type="molecule type" value="Genomic_DNA"/>
</dbReference>
<keyword evidence="1" id="KW-0472">Membrane</keyword>
<dbReference type="Proteomes" id="UP001597116">
    <property type="component" value="Unassembled WGS sequence"/>
</dbReference>
<reference evidence="4" key="1">
    <citation type="journal article" date="2019" name="Int. J. Syst. Evol. Microbiol.">
        <title>The Global Catalogue of Microorganisms (GCM) 10K type strain sequencing project: providing services to taxonomists for standard genome sequencing and annotation.</title>
        <authorList>
            <consortium name="The Broad Institute Genomics Platform"/>
            <consortium name="The Broad Institute Genome Sequencing Center for Infectious Disease"/>
            <person name="Wu L."/>
            <person name="Ma J."/>
        </authorList>
    </citation>
    <scope>NUCLEOTIDE SEQUENCE [LARGE SCALE GENOMIC DNA]</scope>
    <source>
        <strain evidence="4">CCUG 55608</strain>
    </source>
</reference>
<feature type="transmembrane region" description="Helical" evidence="1">
    <location>
        <begin position="181"/>
        <end position="200"/>
    </location>
</feature>